<feature type="domain" description="PcRGLX/YetA-like central beta-sandwich" evidence="2">
    <location>
        <begin position="136"/>
        <end position="509"/>
    </location>
</feature>
<gene>
    <name evidence="4" type="ORF">H5P27_10610</name>
</gene>
<dbReference type="EMBL" id="JACHVC010000012">
    <property type="protein sequence ID" value="MBC2606492.1"/>
    <property type="molecule type" value="Genomic_DNA"/>
</dbReference>
<dbReference type="PANTHER" id="PTHR40081:SF1">
    <property type="entry name" value="TAT PATHWAY SIGNAL SEQUENCE DOMAIN PROTEIN"/>
    <property type="match status" value="1"/>
</dbReference>
<reference evidence="4 5" key="1">
    <citation type="submission" date="2020-07" db="EMBL/GenBank/DDBJ databases">
        <authorList>
            <person name="Feng X."/>
        </authorList>
    </citation>
    <scope>NUCLEOTIDE SEQUENCE [LARGE SCALE GENOMIC DNA]</scope>
    <source>
        <strain evidence="4 5">JCM23202</strain>
    </source>
</reference>
<comment type="caution">
    <text evidence="4">The sequence shown here is derived from an EMBL/GenBank/DDBJ whole genome shotgun (WGS) entry which is preliminary data.</text>
</comment>
<dbReference type="RefSeq" id="WP_185660362.1">
    <property type="nucleotide sequence ID" value="NZ_CAWPOO010000012.1"/>
</dbReference>
<dbReference type="InterPro" id="IPR048329">
    <property type="entry name" value="PcRGLX_1st"/>
</dbReference>
<feature type="domain" description="PcRGLX/YetA-like C-terminal alpha/alpha toroid" evidence="3">
    <location>
        <begin position="515"/>
        <end position="921"/>
    </location>
</feature>
<dbReference type="Pfam" id="PF19501">
    <property type="entry name" value="PcRGLX_1st"/>
    <property type="match status" value="1"/>
</dbReference>
<evidence type="ECO:0000259" key="2">
    <source>
        <dbReference type="Pfam" id="PF21345"/>
    </source>
</evidence>
<sequence length="925" mass="103935">MKKSVTRRNFVKLAGLSAAAMPALGNAKGVVDRLLAKEEYKLSPGVVRISWLEKERVGNHFGTAFGVPWPRGQVQHESEFSLRTAEGRVFPLQTWSTAMWDDGSLKWTGHALPAGLPKSKFYEVVSGKSAKVDSPIVVSRSGSAILVDTGLIKAEIPSEGSNLVSKVWRNGRLSLVDGCLVGSRSESPEPGAGVESFNSELKSVEIEQEGPIRCVLKLEGMHREESGREWLPFTLRLYFFSGSDEIKVSHTFVFDGDENEDFLSGLGLRFSVPMTDQLYDRHVRFSGDGEGLWSEAVLGITGLRRQAPDEIMNAQIDGKPLPDIRTWPEIVSSRLHWVPTWGDFSLFQPNSNGFSLRKRTKAGHAWINADQGKRSQGFGYVGGVSGGVAFGMRDFWKLHPTQLDVRNANTDMSEVTLWIYSPQAGPMDLRFYHDGLGMEMEGVVPGVGFEGVEPSMPETAYAKQLDGVNITYEDYEPGFGTPHGVARSSDFQLKITSAVPERKDCAAWAQESFTPPQLVPYPEEIYKARVFGTMWGLPNPTSVNLKMVEKRLDWSLNYYADQVEQRHWYGFWDYGDIMHTYDEFRHVWRYDVGGFAWDNSELSSDMWLWFMFLRSGDPTAFRMAEAMNRHNRDVDIYHLGRFAGFGSRHNVMHWGCSAKQLRISTCMNRRFHYFLTTDERTGDVLKEVTEADRMLDALNPLRKLPGEPIKGECIMSVGTDYGAIASNWFTAWERTGDPKYREWLEGSMRDIGGSELGFFNLTFKYDPETKKLTPAEGVEPRASHLSVMFGLPTICSEMIQNFDVPEFEAAWLRYCQLIGASEEVLEKELGPNFKRPPFPDAHCRIVAYAAAQTDDEELAATAAQTFVDVQWKNRMPVLSTERYEGPDVLNPIDEARWVTTNGTSQWGLAAIQVSALIPEALSSAK</sequence>
<dbReference type="InterPro" id="IPR048331">
    <property type="entry name" value="PcRGLX/YetA_3rd"/>
</dbReference>
<evidence type="ECO:0000313" key="4">
    <source>
        <dbReference type="EMBL" id="MBC2606492.1"/>
    </source>
</evidence>
<dbReference type="Proteomes" id="UP000526501">
    <property type="component" value="Unassembled WGS sequence"/>
</dbReference>
<protein>
    <submittedName>
        <fullName evidence="4">Tat pathway signal sequence domain protein</fullName>
    </submittedName>
</protein>
<dbReference type="PANTHER" id="PTHR40081">
    <property type="entry name" value="CONCANAVALIN A-LIKE LECTIN/GLUCANASE"/>
    <property type="match status" value="1"/>
</dbReference>
<evidence type="ECO:0000313" key="5">
    <source>
        <dbReference type="Proteomes" id="UP000526501"/>
    </source>
</evidence>
<name>A0A7X1B6G9_9BACT</name>
<evidence type="ECO:0000259" key="1">
    <source>
        <dbReference type="Pfam" id="PF19501"/>
    </source>
</evidence>
<feature type="domain" description="PcRGLX/YetA-like N-terminal RIFT barrel" evidence="1">
    <location>
        <begin position="47"/>
        <end position="124"/>
    </location>
</feature>
<proteinExistence type="predicted"/>
<dbReference type="InterPro" id="IPR048330">
    <property type="entry name" value="PcRGLX/YetA_2nd"/>
</dbReference>
<organism evidence="4 5">
    <name type="scientific">Pelagicoccus albus</name>
    <dbReference type="NCBI Taxonomy" id="415222"/>
    <lineage>
        <taxon>Bacteria</taxon>
        <taxon>Pseudomonadati</taxon>
        <taxon>Verrucomicrobiota</taxon>
        <taxon>Opitutia</taxon>
        <taxon>Puniceicoccales</taxon>
        <taxon>Pelagicoccaceae</taxon>
        <taxon>Pelagicoccus</taxon>
    </lineage>
</organism>
<dbReference type="Pfam" id="PF21345">
    <property type="entry name" value="PcRGLX_2nd"/>
    <property type="match status" value="1"/>
</dbReference>
<dbReference type="InterPro" id="IPR006311">
    <property type="entry name" value="TAT_signal"/>
</dbReference>
<keyword evidence="5" id="KW-1185">Reference proteome</keyword>
<dbReference type="PROSITE" id="PS51318">
    <property type="entry name" value="TAT"/>
    <property type="match status" value="1"/>
</dbReference>
<dbReference type="Pfam" id="PF21346">
    <property type="entry name" value="PcRGLX_3rd"/>
    <property type="match status" value="1"/>
</dbReference>
<dbReference type="AlphaFoldDB" id="A0A7X1B6G9"/>
<accession>A0A7X1B6G9</accession>
<dbReference type="InterPro" id="IPR045793">
    <property type="entry name" value="PcRGLX/YetA-like"/>
</dbReference>
<evidence type="ECO:0000259" key="3">
    <source>
        <dbReference type="Pfam" id="PF21346"/>
    </source>
</evidence>